<evidence type="ECO:0000259" key="9">
    <source>
        <dbReference type="PROSITE" id="PS50157"/>
    </source>
</evidence>
<dbReference type="Proteomes" id="UP001497457">
    <property type="component" value="Chromosome 31b"/>
</dbReference>
<feature type="compositionally biased region" description="Low complexity" evidence="8">
    <location>
        <begin position="531"/>
        <end position="548"/>
    </location>
</feature>
<dbReference type="GO" id="GO:0008270">
    <property type="term" value="F:zinc ion binding"/>
    <property type="evidence" value="ECO:0007669"/>
    <property type="project" value="UniProtKB-KW"/>
</dbReference>
<reference evidence="10 11" key="2">
    <citation type="submission" date="2024-10" db="EMBL/GenBank/DDBJ databases">
        <authorList>
            <person name="Ryan C."/>
        </authorList>
    </citation>
    <scope>NUCLEOTIDE SEQUENCE [LARGE SCALE GENOMIC DNA]</scope>
</reference>
<evidence type="ECO:0000256" key="4">
    <source>
        <dbReference type="ARBA" id="ARBA00022833"/>
    </source>
</evidence>
<reference evidence="11" key="1">
    <citation type="submission" date="2024-06" db="EMBL/GenBank/DDBJ databases">
        <authorList>
            <person name="Ryan C."/>
        </authorList>
    </citation>
    <scope>NUCLEOTIDE SEQUENCE [LARGE SCALE GENOMIC DNA]</scope>
</reference>
<feature type="compositionally biased region" description="Acidic residues" evidence="8">
    <location>
        <begin position="556"/>
        <end position="570"/>
    </location>
</feature>
<evidence type="ECO:0000256" key="2">
    <source>
        <dbReference type="ARBA" id="ARBA00022737"/>
    </source>
</evidence>
<gene>
    <name evidence="10" type="ORF">URODEC1_LOCUS81730</name>
</gene>
<organism evidence="10 11">
    <name type="scientific">Urochloa decumbens</name>
    <dbReference type="NCBI Taxonomy" id="240449"/>
    <lineage>
        <taxon>Eukaryota</taxon>
        <taxon>Viridiplantae</taxon>
        <taxon>Streptophyta</taxon>
        <taxon>Embryophyta</taxon>
        <taxon>Tracheophyta</taxon>
        <taxon>Spermatophyta</taxon>
        <taxon>Magnoliopsida</taxon>
        <taxon>Liliopsida</taxon>
        <taxon>Poales</taxon>
        <taxon>Poaceae</taxon>
        <taxon>PACMAD clade</taxon>
        <taxon>Panicoideae</taxon>
        <taxon>Panicodae</taxon>
        <taxon>Paniceae</taxon>
        <taxon>Melinidinae</taxon>
        <taxon>Urochloa</taxon>
    </lineage>
</organism>
<evidence type="ECO:0000256" key="1">
    <source>
        <dbReference type="ARBA" id="ARBA00022723"/>
    </source>
</evidence>
<keyword evidence="3 7" id="KW-0863">Zinc-finger</keyword>
<name>A0ABC9D4S7_9POAL</name>
<keyword evidence="4" id="KW-0862">Zinc</keyword>
<feature type="region of interest" description="Disordered" evidence="8">
    <location>
        <begin position="223"/>
        <end position="251"/>
    </location>
</feature>
<dbReference type="InterPro" id="IPR044653">
    <property type="entry name" value="AZF1/2/3-like"/>
</dbReference>
<dbReference type="Gene3D" id="3.30.160.60">
    <property type="entry name" value="Classic Zinc Finger"/>
    <property type="match status" value="1"/>
</dbReference>
<evidence type="ECO:0000256" key="8">
    <source>
        <dbReference type="SAM" id="MobiDB-lite"/>
    </source>
</evidence>
<proteinExistence type="predicted"/>
<evidence type="ECO:0000313" key="11">
    <source>
        <dbReference type="Proteomes" id="UP001497457"/>
    </source>
</evidence>
<evidence type="ECO:0000256" key="3">
    <source>
        <dbReference type="ARBA" id="ARBA00022771"/>
    </source>
</evidence>
<keyword evidence="11" id="KW-1185">Reference proteome</keyword>
<dbReference type="InterPro" id="IPR013087">
    <property type="entry name" value="Znf_C2H2_type"/>
</dbReference>
<dbReference type="Pfam" id="PF13912">
    <property type="entry name" value="zf-C2H2_6"/>
    <property type="match status" value="3"/>
</dbReference>
<sequence length="570" mass="59277">MISSDIIMNSRAYQFQLQAAEAAAAVVPPPVVHAADGDEPEEPPTPKSLLLELEAQQGTSDTSPALLPQQGSAVAPMGVVGITEPTKCPECPKWFVSEKAMFGHLRKHPDRGYKGATRPAPAAAAALAREKMLKKPQLMRNEAGVSAMNLMMAAAATAGEKKQPWGEAAAAELSTRWWPTTAKRGRAPFAPADDEAGKQKQQASSDADDEEAAMILLGIASSSHSTTSETHQAPVQQQAVHAPDAASGHQMPAVEQQPMLLDDRHVSMDNLTLIEAEQIVQPAGIALELSAESQTPPPPVVKEVTNVEVTTEALRQVVVVPAANKPVVVAPSPGSCSGSGSGAAKQKAKKQRRAGVVYLERRAAAAAFPALPSEGGADGSRPAAVWRMPLPASNKRHVCPTCGKWFSTYQALGGHMASHVKAKAGAASAHEELAAAQARHNIDLAHRSLSGGGGGLVLATAGAGAGAGVVAGWGQGLHLQDVVHQPPALMGRQGAGALHVCAVCHMTFPSGQALGGHKRKHWFPAEKHQAKAAAAPEAEPAVPALEPEPAARDFDLNEMPEEGEGDSDQP</sequence>
<keyword evidence="6" id="KW-0804">Transcription</keyword>
<dbReference type="SUPFAM" id="SSF57667">
    <property type="entry name" value="beta-beta-alpha zinc fingers"/>
    <property type="match status" value="1"/>
</dbReference>
<dbReference type="InterPro" id="IPR036236">
    <property type="entry name" value="Znf_C2H2_sf"/>
</dbReference>
<feature type="region of interest" description="Disordered" evidence="8">
    <location>
        <begin position="528"/>
        <end position="570"/>
    </location>
</feature>
<dbReference type="AlphaFoldDB" id="A0ABC9D4S7"/>
<accession>A0ABC9D4S7</accession>
<keyword evidence="1" id="KW-0479">Metal-binding</keyword>
<dbReference type="PANTHER" id="PTHR45988">
    <property type="entry name" value="C2H2 TYPE ZINC FINGER TRANSCRIPTION FACTOR FAMILY-RELATED"/>
    <property type="match status" value="1"/>
</dbReference>
<evidence type="ECO:0000256" key="6">
    <source>
        <dbReference type="ARBA" id="ARBA00023163"/>
    </source>
</evidence>
<evidence type="ECO:0000256" key="5">
    <source>
        <dbReference type="ARBA" id="ARBA00023015"/>
    </source>
</evidence>
<keyword evidence="2" id="KW-0677">Repeat</keyword>
<feature type="compositionally biased region" description="Low complexity" evidence="8">
    <location>
        <begin position="223"/>
        <end position="246"/>
    </location>
</feature>
<dbReference type="EMBL" id="OZ075141">
    <property type="protein sequence ID" value="CAL5031526.1"/>
    <property type="molecule type" value="Genomic_DNA"/>
</dbReference>
<dbReference type="PANTHER" id="PTHR45988:SF47">
    <property type="entry name" value="OSJNBA0089K21.8-LIKE PROTEIN"/>
    <property type="match status" value="1"/>
</dbReference>
<evidence type="ECO:0000313" key="10">
    <source>
        <dbReference type="EMBL" id="CAL5031526.1"/>
    </source>
</evidence>
<dbReference type="SMART" id="SM00355">
    <property type="entry name" value="ZnF_C2H2"/>
    <property type="match status" value="3"/>
</dbReference>
<evidence type="ECO:0000256" key="7">
    <source>
        <dbReference type="PROSITE-ProRule" id="PRU00042"/>
    </source>
</evidence>
<feature type="region of interest" description="Disordered" evidence="8">
    <location>
        <begin position="178"/>
        <end position="209"/>
    </location>
</feature>
<keyword evidence="5" id="KW-0805">Transcription regulation</keyword>
<feature type="domain" description="C2H2-type" evidence="9">
    <location>
        <begin position="397"/>
        <end position="424"/>
    </location>
</feature>
<dbReference type="PROSITE" id="PS00028">
    <property type="entry name" value="ZINC_FINGER_C2H2_1"/>
    <property type="match status" value="3"/>
</dbReference>
<protein>
    <recommendedName>
        <fullName evidence="9">C2H2-type domain-containing protein</fullName>
    </recommendedName>
</protein>
<dbReference type="PROSITE" id="PS50157">
    <property type="entry name" value="ZINC_FINGER_C2H2_2"/>
    <property type="match status" value="1"/>
</dbReference>